<dbReference type="CDD" id="cd18793">
    <property type="entry name" value="SF2_C_SNF"/>
    <property type="match status" value="1"/>
</dbReference>
<dbReference type="InterPro" id="IPR027417">
    <property type="entry name" value="P-loop_NTPase"/>
</dbReference>
<evidence type="ECO:0000256" key="1">
    <source>
        <dbReference type="ARBA" id="ARBA00004123"/>
    </source>
</evidence>
<dbReference type="OrthoDB" id="5857104at2759"/>
<keyword evidence="8" id="KW-0067">ATP-binding</keyword>
<evidence type="ECO:0000313" key="13">
    <source>
        <dbReference type="EMBL" id="KAF6842204.1"/>
    </source>
</evidence>
<dbReference type="GO" id="GO:0008270">
    <property type="term" value="F:zinc ion binding"/>
    <property type="evidence" value="ECO:0007669"/>
    <property type="project" value="UniProtKB-KW"/>
</dbReference>
<evidence type="ECO:0000256" key="6">
    <source>
        <dbReference type="ARBA" id="ARBA00022801"/>
    </source>
</evidence>
<dbReference type="CDD" id="cd17919">
    <property type="entry name" value="DEXHc_Snf"/>
    <property type="match status" value="1"/>
</dbReference>
<dbReference type="PANTHER" id="PTHR45623">
    <property type="entry name" value="CHROMODOMAIN-HELICASE-DNA-BINDING PROTEIN 3-RELATED-RELATED"/>
    <property type="match status" value="1"/>
</dbReference>
<dbReference type="GO" id="GO:0003682">
    <property type="term" value="F:chromatin binding"/>
    <property type="evidence" value="ECO:0007669"/>
    <property type="project" value="TreeGrafter"/>
</dbReference>
<feature type="region of interest" description="Disordered" evidence="10">
    <location>
        <begin position="1"/>
        <end position="46"/>
    </location>
</feature>
<keyword evidence="4" id="KW-0547">Nucleotide-binding</keyword>
<evidence type="ECO:0000256" key="8">
    <source>
        <dbReference type="ARBA" id="ARBA00022840"/>
    </source>
</evidence>
<gene>
    <name evidence="13" type="ORF">CMUS01_03334</name>
</gene>
<evidence type="ECO:0000256" key="4">
    <source>
        <dbReference type="ARBA" id="ARBA00022741"/>
    </source>
</evidence>
<dbReference type="InterPro" id="IPR013083">
    <property type="entry name" value="Znf_RING/FYVE/PHD"/>
</dbReference>
<dbReference type="Pfam" id="PF15446">
    <property type="entry name" value="zf-PHD-like"/>
    <property type="match status" value="1"/>
</dbReference>
<feature type="compositionally biased region" description="Basic and acidic residues" evidence="10">
    <location>
        <begin position="386"/>
        <end position="395"/>
    </location>
</feature>
<feature type="compositionally biased region" description="Acidic residues" evidence="10">
    <location>
        <begin position="264"/>
        <end position="281"/>
    </location>
</feature>
<keyword evidence="7" id="KW-0862">Zinc</keyword>
<dbReference type="InterPro" id="IPR000330">
    <property type="entry name" value="SNF2_N"/>
</dbReference>
<evidence type="ECO:0000259" key="12">
    <source>
        <dbReference type="PROSITE" id="PS51194"/>
    </source>
</evidence>
<feature type="compositionally biased region" description="Polar residues" evidence="10">
    <location>
        <begin position="1548"/>
        <end position="1570"/>
    </location>
</feature>
<evidence type="ECO:0000256" key="10">
    <source>
        <dbReference type="SAM" id="MobiDB-lite"/>
    </source>
</evidence>
<dbReference type="InterPro" id="IPR049730">
    <property type="entry name" value="SNF2/RAD54-like_C"/>
</dbReference>
<comment type="subcellular location">
    <subcellularLocation>
        <location evidence="1">Nucleus</location>
    </subcellularLocation>
</comment>
<keyword evidence="14" id="KW-1185">Reference proteome</keyword>
<dbReference type="SMART" id="SM00490">
    <property type="entry name" value="HELICc"/>
    <property type="match status" value="1"/>
</dbReference>
<dbReference type="InterPro" id="IPR056616">
    <property type="entry name" value="Chromo_MIT1"/>
</dbReference>
<dbReference type="Gene3D" id="3.40.50.10810">
    <property type="entry name" value="Tandem AAA-ATPase domain"/>
    <property type="match status" value="1"/>
</dbReference>
<feature type="compositionally biased region" description="Basic and acidic residues" evidence="10">
    <location>
        <begin position="1696"/>
        <end position="1710"/>
    </location>
</feature>
<dbReference type="GO" id="GO:0005524">
    <property type="term" value="F:ATP binding"/>
    <property type="evidence" value="ECO:0007669"/>
    <property type="project" value="UniProtKB-KW"/>
</dbReference>
<dbReference type="SMART" id="SM00249">
    <property type="entry name" value="PHD"/>
    <property type="match status" value="2"/>
</dbReference>
<dbReference type="CDD" id="cd15489">
    <property type="entry name" value="PHD_SF"/>
    <property type="match status" value="1"/>
</dbReference>
<dbReference type="CDD" id="cd18660">
    <property type="entry name" value="CD1_tandem"/>
    <property type="match status" value="1"/>
</dbReference>
<feature type="compositionally biased region" description="Basic residues" evidence="10">
    <location>
        <begin position="285"/>
        <end position="298"/>
    </location>
</feature>
<dbReference type="Pfam" id="PF00271">
    <property type="entry name" value="Helicase_C"/>
    <property type="match status" value="1"/>
</dbReference>
<dbReference type="GO" id="GO:0042393">
    <property type="term" value="F:histone binding"/>
    <property type="evidence" value="ECO:0007669"/>
    <property type="project" value="TreeGrafter"/>
</dbReference>
<dbReference type="InterPro" id="IPR001650">
    <property type="entry name" value="Helicase_C-like"/>
</dbReference>
<feature type="region of interest" description="Disordered" evidence="10">
    <location>
        <begin position="1471"/>
        <end position="1710"/>
    </location>
</feature>
<dbReference type="InterPro" id="IPR001965">
    <property type="entry name" value="Znf_PHD"/>
</dbReference>
<dbReference type="InterPro" id="IPR011011">
    <property type="entry name" value="Znf_FYVE_PHD"/>
</dbReference>
<dbReference type="SUPFAM" id="SSF57903">
    <property type="entry name" value="FYVE/PHD zinc finger"/>
    <property type="match status" value="1"/>
</dbReference>
<dbReference type="SMART" id="SM00487">
    <property type="entry name" value="DEXDc"/>
    <property type="match status" value="1"/>
</dbReference>
<feature type="compositionally biased region" description="Basic residues" evidence="10">
    <location>
        <begin position="1571"/>
        <end position="1601"/>
    </location>
</feature>
<sequence>MEDLLNGVDDDLAPSMMGSPSDALLGLETEPIPTDLDHDPAGETTADLGVGAMLPEAAINGDYYPEDMAARDPGAIPEAIADDKMPTTEEDILALQSILSPVGDAAPVAVEDAMKQDTKEQDTKEQDTKEQDTKEQDNKEQDTKEQDTMEQDADQEIVRERLRPAVFEILLPYMPLEERAKYDTIQSDVVDEVFEEVSGPEGELWYKVVFTDGRRDIIAFEELISYERGEVALRKMQGMDLDSDYEAAETRGKKRSWQNKWEDSDLDSDADAMDLDDEDEDILRRSKRQRSSSHRQTRRTSVLDSEDDDPFSRRSRRQRTATRQSTSQISHVLSDDEDRPAPRSSKHEPPKPRRQLRERTQKQLTLTSMAFGNGHLSRDDDLDELSQDHPAHQSDGDDDAFMLVTSDLLSKPSQGRRKKSKRLKGKAKATAEARSRGSSIEFEDRARSGRSTRNKGSMVDLALMDEESFYAEETAPVGAPRVLNIKEVFKQLPHDSPFVTFHSDICSTCNTGPGANKGQLIYCQGCSVSFHKACLGYRSAREHSVAKVGVDDFVLQCKFCIGGYGKKDANAPRHHHCQECKKAGRSCAAFVPKRTPKQEEKMRIENGGVDPVATVDPSLINNADNVLFRCTMCKRGWHYEHLPSAHTDFDVTDIRDQRLSEYSVDWKCHECGTTSHKIQTLVAWRPADKKSFAEGMTFTDLNEDEKEYLIKWQDCSYFHCDWMPGAWVFGIASGTMRNAFAKKDADQNLCLKMTKADAIPEEYLLPDIIFVAKVKHARARTLEEEMERIGSVDKIYVKFQGLGYDEVVWDKPPKPDAGEIYSAYKAAYYEYLNLKYFVNPSPAKMKERVKQWKEEKFTALEKQPAGIRRGNLMAYQLEGVNWLLYNYHENKNVILADEMGLGKTVQVVSLISALTHGEPKCWPFLVVVPNATCPNWRREIKQWAPDLRVVTYHGGKQAQDLAYQYELFPNRCQDIKAHVVVMSYDSAQDDRTRHLFRSVQWAGLVVDEGQRLKNDKSLLYLALKAMRFPFRLLLTGTPLQNNKRELFNLLQFIDPTQNAEKLDEQYNELNAQNLPELHSRIKQYFLRRTKAQVLKFLPPMAQIIVPVSMSILQEKLCKSIIAKSPDLIKAIFADDKINKKERGSLNNILMQLRKCLCHPFMYSEAIEERSVDQVKLHQNLISASGKLMLLNLMLPKLKERGHRVLIFSQFLDQLDIIEDFLNGLGFQYRRLDGKINSHDKQKHIDAFNAPDSEVFAFLLSTRAGGVGINLATADTVIILDPDFNPHQDIQAISRAHRIGQKHKVLCFQLMTKNSAEEKIMQIGRKKMALDHVLIESMDDTGEPDDLESILKFGASALFSDDQSEKDIVRYDDASVDKLLDRSHIEQTKTGDDESAESQFSFARVWANDKGGFEDNLAEENEPTVNPNVWEEILAEREAEAKRIAELSKETLGRGGRRRRVINYKTNAVVADMPADNSGNSDNDGDFVGDGEDEEPDTDPEDRSPRNLSKGKARKPASPFSTPKKKTISKKLNVNSSTKQRTPQRKTPRTNASAKGNQAVSPTKSAKSTRSTPRKSTPRKSTPRKSTPRKSTPRKSTPRKQTSKTTSTSKITKESPNSECKVDEEATKQTPDLASMGDQLVKPIVPPKTDGQLAKQIPPSTVEAESTSQILPPSPSPTLTPNPHSPETKSRSPTAAKEADLEKTACQERET</sequence>
<evidence type="ECO:0000259" key="11">
    <source>
        <dbReference type="PROSITE" id="PS51192"/>
    </source>
</evidence>
<evidence type="ECO:0000256" key="9">
    <source>
        <dbReference type="ARBA" id="ARBA00023242"/>
    </source>
</evidence>
<dbReference type="InterPro" id="IPR014001">
    <property type="entry name" value="Helicase_ATP-bd"/>
</dbReference>
<dbReference type="InterPro" id="IPR041684">
    <property type="entry name" value="Znf-PHD-like"/>
</dbReference>
<evidence type="ECO:0000256" key="5">
    <source>
        <dbReference type="ARBA" id="ARBA00022771"/>
    </source>
</evidence>
<feature type="domain" description="Helicase C-terminal" evidence="12">
    <location>
        <begin position="1189"/>
        <end position="1341"/>
    </location>
</feature>
<dbReference type="Gene3D" id="3.30.40.10">
    <property type="entry name" value="Zinc/RING finger domain, C3HC4 (zinc finger)"/>
    <property type="match status" value="1"/>
</dbReference>
<dbReference type="GO" id="GO:0005634">
    <property type="term" value="C:nucleus"/>
    <property type="evidence" value="ECO:0007669"/>
    <property type="project" value="UniProtKB-SubCell"/>
</dbReference>
<keyword evidence="3" id="KW-0479">Metal-binding</keyword>
<dbReference type="GO" id="GO:0016887">
    <property type="term" value="F:ATP hydrolysis activity"/>
    <property type="evidence" value="ECO:0007669"/>
    <property type="project" value="TreeGrafter"/>
</dbReference>
<keyword evidence="9" id="KW-0539">Nucleus</keyword>
<dbReference type="InterPro" id="IPR038718">
    <property type="entry name" value="SNF2-like_sf"/>
</dbReference>
<name>A0A8H6U688_9PEZI</name>
<evidence type="ECO:0000256" key="7">
    <source>
        <dbReference type="ARBA" id="ARBA00022833"/>
    </source>
</evidence>
<feature type="compositionally biased region" description="Acidic residues" evidence="10">
    <location>
        <begin position="1"/>
        <end position="12"/>
    </location>
</feature>
<feature type="compositionally biased region" description="Polar residues" evidence="10">
    <location>
        <begin position="1529"/>
        <end position="1540"/>
    </location>
</feature>
<dbReference type="Proteomes" id="UP000639643">
    <property type="component" value="Unassembled WGS sequence"/>
</dbReference>
<organism evidence="13 14">
    <name type="scientific">Colletotrichum musicola</name>
    <dbReference type="NCBI Taxonomy" id="2175873"/>
    <lineage>
        <taxon>Eukaryota</taxon>
        <taxon>Fungi</taxon>
        <taxon>Dikarya</taxon>
        <taxon>Ascomycota</taxon>
        <taxon>Pezizomycotina</taxon>
        <taxon>Sordariomycetes</taxon>
        <taxon>Hypocreomycetidae</taxon>
        <taxon>Glomerellales</taxon>
        <taxon>Glomerellaceae</taxon>
        <taxon>Colletotrichum</taxon>
        <taxon>Colletotrichum orchidearum species complex</taxon>
    </lineage>
</organism>
<dbReference type="InterPro" id="IPR055565">
    <property type="entry name" value="DUF7141"/>
</dbReference>
<proteinExistence type="predicted"/>
<dbReference type="SUPFAM" id="SSF54160">
    <property type="entry name" value="Chromo domain-like"/>
    <property type="match status" value="1"/>
</dbReference>
<evidence type="ECO:0000313" key="14">
    <source>
        <dbReference type="Proteomes" id="UP000639643"/>
    </source>
</evidence>
<dbReference type="PROSITE" id="PS51192">
    <property type="entry name" value="HELICASE_ATP_BIND_1"/>
    <property type="match status" value="1"/>
</dbReference>
<keyword evidence="5" id="KW-0863">Zinc-finger</keyword>
<dbReference type="Gene3D" id="2.40.50.40">
    <property type="match status" value="1"/>
</dbReference>
<feature type="domain" description="Helicase ATP-binding" evidence="11">
    <location>
        <begin position="884"/>
        <end position="1056"/>
    </location>
</feature>
<dbReference type="EMBL" id="WIGM01000079">
    <property type="protein sequence ID" value="KAF6842204.1"/>
    <property type="molecule type" value="Genomic_DNA"/>
</dbReference>
<feature type="compositionally biased region" description="Basic residues" evidence="10">
    <location>
        <begin position="414"/>
        <end position="427"/>
    </location>
</feature>
<dbReference type="Pfam" id="PF23614">
    <property type="entry name" value="DUF7141"/>
    <property type="match status" value="1"/>
</dbReference>
<feature type="region of interest" description="Disordered" evidence="10">
    <location>
        <begin position="252"/>
        <end position="453"/>
    </location>
</feature>
<protein>
    <submittedName>
        <fullName evidence="13">Chromatin remodeling complex subunit</fullName>
    </submittedName>
</protein>
<dbReference type="Pfam" id="PF00176">
    <property type="entry name" value="SNF2-rel_dom"/>
    <property type="match status" value="1"/>
</dbReference>
<dbReference type="Gene3D" id="3.40.50.300">
    <property type="entry name" value="P-loop containing nucleotide triphosphate hydrolases"/>
    <property type="match status" value="1"/>
</dbReference>
<evidence type="ECO:0000256" key="2">
    <source>
        <dbReference type="ARBA" id="ARBA00011353"/>
    </source>
</evidence>
<feature type="region of interest" description="Disordered" evidence="10">
    <location>
        <begin position="113"/>
        <end position="157"/>
    </location>
</feature>
<dbReference type="PANTHER" id="PTHR45623:SF17">
    <property type="entry name" value="CHROMODOMAIN-HELICASE-DNA-BINDING PROTEIN 3-RELATED"/>
    <property type="match status" value="1"/>
</dbReference>
<comment type="subunit">
    <text evidence="2">Component of the NuA4 histone acetyltransferase complex.</text>
</comment>
<keyword evidence="6" id="KW-0378">Hydrolase</keyword>
<accession>A0A8H6U688</accession>
<feature type="compositionally biased region" description="Basic and acidic residues" evidence="10">
    <location>
        <begin position="339"/>
        <end position="361"/>
    </location>
</feature>
<feature type="compositionally biased region" description="Acidic residues" evidence="10">
    <location>
        <begin position="1482"/>
        <end position="1499"/>
    </location>
</feature>
<dbReference type="PROSITE" id="PS51194">
    <property type="entry name" value="HELICASE_CTER"/>
    <property type="match status" value="1"/>
</dbReference>
<dbReference type="GO" id="GO:0140658">
    <property type="term" value="F:ATP-dependent chromatin remodeler activity"/>
    <property type="evidence" value="ECO:0007669"/>
    <property type="project" value="TreeGrafter"/>
</dbReference>
<comment type="caution">
    <text evidence="13">The sequence shown here is derived from an EMBL/GenBank/DDBJ whole genome shotgun (WGS) entry which is preliminary data.</text>
</comment>
<dbReference type="GO" id="GO:0000785">
    <property type="term" value="C:chromatin"/>
    <property type="evidence" value="ECO:0007669"/>
    <property type="project" value="TreeGrafter"/>
</dbReference>
<dbReference type="InterPro" id="IPR016197">
    <property type="entry name" value="Chromo-like_dom_sf"/>
</dbReference>
<feature type="compositionally biased region" description="Pro residues" evidence="10">
    <location>
        <begin position="1671"/>
        <end position="1683"/>
    </location>
</feature>
<dbReference type="Pfam" id="PF23615">
    <property type="entry name" value="Chromo_MIT1"/>
    <property type="match status" value="1"/>
</dbReference>
<evidence type="ECO:0000256" key="3">
    <source>
        <dbReference type="ARBA" id="ARBA00022723"/>
    </source>
</evidence>
<reference evidence="13" key="1">
    <citation type="journal article" date="2020" name="Phytopathology">
        <title>Genome Sequence Resources of Colletotrichum truncatum, C. plurivorum, C. musicola, and C. sojae: Four Species Pathogenic to Soybean (Glycine max).</title>
        <authorList>
            <person name="Rogerio F."/>
            <person name="Boufleur T.R."/>
            <person name="Ciampi-Guillardi M."/>
            <person name="Sukno S.A."/>
            <person name="Thon M.R."/>
            <person name="Massola Junior N.S."/>
            <person name="Baroncelli R."/>
        </authorList>
    </citation>
    <scope>NUCLEOTIDE SEQUENCE</scope>
    <source>
        <strain evidence="13">LFN0074</strain>
    </source>
</reference>
<dbReference type="SUPFAM" id="SSF52540">
    <property type="entry name" value="P-loop containing nucleoside triphosphate hydrolases"/>
    <property type="match status" value="2"/>
</dbReference>
<dbReference type="GO" id="GO:0003677">
    <property type="term" value="F:DNA binding"/>
    <property type="evidence" value="ECO:0007669"/>
    <property type="project" value="TreeGrafter"/>
</dbReference>
<feature type="compositionally biased region" description="Basic and acidic residues" evidence="10">
    <location>
        <begin position="113"/>
        <end position="147"/>
    </location>
</feature>